<dbReference type="RefSeq" id="XP_052746676.1">
    <property type="nucleotide sequence ID" value="XM_052890716.1"/>
</dbReference>
<dbReference type="GeneID" id="128198038"/>
<keyword evidence="2" id="KW-1185">Reference proteome</keyword>
<evidence type="ECO:0000313" key="2">
    <source>
        <dbReference type="Proteomes" id="UP001652582"/>
    </source>
</evidence>
<feature type="compositionally biased region" description="Polar residues" evidence="1">
    <location>
        <begin position="9"/>
        <end position="20"/>
    </location>
</feature>
<evidence type="ECO:0000313" key="3">
    <source>
        <dbReference type="RefSeq" id="XP_052746676.1"/>
    </source>
</evidence>
<name>A0ABM3M5C4_BICAN</name>
<evidence type="ECO:0000256" key="1">
    <source>
        <dbReference type="SAM" id="MobiDB-lite"/>
    </source>
</evidence>
<accession>A0ABM3M5C4</accession>
<dbReference type="Proteomes" id="UP001652582">
    <property type="component" value="Chromosome Z"/>
</dbReference>
<proteinExistence type="predicted"/>
<gene>
    <name evidence="3" type="primary">LOC128198038</name>
</gene>
<protein>
    <submittedName>
        <fullName evidence="3">Uncharacterized protein LOC128198038</fullName>
    </submittedName>
</protein>
<sequence>MVQRPFSEDNPSQDSNNSKQHVVVYPGFAQIKSIVHRMQRPKMSTILTSADTGKNKTMFSRMNIARNEILHPFDLRMAKYAITNAKQGNEVNHDPDVSAQGTMQSLSELMLNSYNIPSSIFFPTIEEKSSHSIEKEAFIKSTAGLNSNKTAINDIGTLQSFSSKRENTAVEEVEAYGNELNFTAPQYHEPDIRTVVLNDNRSLNSPLNCREFKEAKTDIDAQEVFSEFDIEVIKGGTIGVLSHLVIFRQYCNAYHYDFSHHG</sequence>
<organism evidence="2 3">
    <name type="scientific">Bicyclus anynana</name>
    <name type="common">Squinting bush brown butterfly</name>
    <dbReference type="NCBI Taxonomy" id="110368"/>
    <lineage>
        <taxon>Eukaryota</taxon>
        <taxon>Metazoa</taxon>
        <taxon>Ecdysozoa</taxon>
        <taxon>Arthropoda</taxon>
        <taxon>Hexapoda</taxon>
        <taxon>Insecta</taxon>
        <taxon>Pterygota</taxon>
        <taxon>Neoptera</taxon>
        <taxon>Endopterygota</taxon>
        <taxon>Lepidoptera</taxon>
        <taxon>Glossata</taxon>
        <taxon>Ditrysia</taxon>
        <taxon>Papilionoidea</taxon>
        <taxon>Nymphalidae</taxon>
        <taxon>Satyrinae</taxon>
        <taxon>Satyrini</taxon>
        <taxon>Mycalesina</taxon>
        <taxon>Bicyclus</taxon>
    </lineage>
</organism>
<reference evidence="3" key="1">
    <citation type="submission" date="2025-08" db="UniProtKB">
        <authorList>
            <consortium name="RefSeq"/>
        </authorList>
    </citation>
    <scope>IDENTIFICATION</scope>
</reference>
<feature type="region of interest" description="Disordered" evidence="1">
    <location>
        <begin position="1"/>
        <end position="20"/>
    </location>
</feature>